<dbReference type="InterPro" id="IPR050922">
    <property type="entry name" value="LytR/CpsA/Psr_CW_biosynth"/>
</dbReference>
<evidence type="ECO:0000313" key="6">
    <source>
        <dbReference type="Proteomes" id="UP000034711"/>
    </source>
</evidence>
<reference evidence="5 6" key="1">
    <citation type="journal article" date="2015" name="Nature">
        <title>rRNA introns, odd ribosomes, and small enigmatic genomes across a large radiation of phyla.</title>
        <authorList>
            <person name="Brown C.T."/>
            <person name="Hug L.A."/>
            <person name="Thomas B.C."/>
            <person name="Sharon I."/>
            <person name="Castelle C.J."/>
            <person name="Singh A."/>
            <person name="Wilkins M.J."/>
            <person name="Williams K.H."/>
            <person name="Banfield J.F."/>
        </authorList>
    </citation>
    <scope>NUCLEOTIDE SEQUENCE [LARGE SCALE GENOMIC DNA]</scope>
</reference>
<gene>
    <name evidence="5" type="ORF">UY77_C0008G0008</name>
</gene>
<comment type="similarity">
    <text evidence="1">Belongs to the LytR/CpsA/Psr (LCP) family.</text>
</comment>
<feature type="domain" description="Cell envelope-related transcriptional attenuator" evidence="3">
    <location>
        <begin position="105"/>
        <end position="289"/>
    </location>
</feature>
<evidence type="ECO:0000259" key="4">
    <source>
        <dbReference type="Pfam" id="PF13399"/>
    </source>
</evidence>
<dbReference type="Gene3D" id="3.40.630.190">
    <property type="entry name" value="LCP protein"/>
    <property type="match status" value="1"/>
</dbReference>
<organism evidence="5 6">
    <name type="scientific">Candidatus Uhrbacteria bacterium GW2011_GWA2_53_10</name>
    <dbReference type="NCBI Taxonomy" id="1618980"/>
    <lineage>
        <taxon>Bacteria</taxon>
        <taxon>Candidatus Uhriibacteriota</taxon>
    </lineage>
</organism>
<dbReference type="InterPro" id="IPR004474">
    <property type="entry name" value="LytR_CpsA_psr"/>
</dbReference>
<evidence type="ECO:0000256" key="2">
    <source>
        <dbReference type="SAM" id="Phobius"/>
    </source>
</evidence>
<sequence>MERKVKIDLLRDKYDLDASRHVRFVFFGRILLFGLLFVAMVATAFTFRVAQSTDTKNGLPGLSLFSTIRSLVQAGDRQLKGEQEDRINFLLLGIGGAGHEGPQLTDTILLSSFKPSTAEVGLLSIPRDLSVPMPGYGWRKINHANAFGELKEPGSGPLFASQVIGDIFHEPVHYYVRVDFDGFAKLIDDLGGIDIKVDRSFTDSRYPIDGLETTECGSTETIETSEIPNPESIYDCRFEVLSFAEGWNRMNGKTALKYVRSRHGTNGEASDFARSRRQQKVLVAVKEKVFSTSTLLNPSRIIQALDTLKANIATNLTSWEILRLAQEFKRIETNKISSHVLDASPDSPLYATSLNGAYVLLPKKDDWGELERITDRLFTLSSNEAHAAEPTGPAPARIEIQNGTNVTGMAARASRLLENQGYVIARIGNASERSYTHTLIYDFTDGARAEELKGLRKRLQADVILSASGWLVSGDLVPDTLSLHHEDYAKLAATKQIDFLVILGENAANVLTP</sequence>
<dbReference type="AlphaFoldDB" id="A0A0G1XPX4"/>
<accession>A0A0G1XPX4</accession>
<evidence type="ECO:0000313" key="5">
    <source>
        <dbReference type="EMBL" id="KKW32991.1"/>
    </source>
</evidence>
<keyword evidence="2" id="KW-0472">Membrane</keyword>
<dbReference type="InterPro" id="IPR027381">
    <property type="entry name" value="LytR/CpsA/Psr_C"/>
</dbReference>
<feature type="domain" description="LytR/CpsA/Psr regulator C-terminal" evidence="4">
    <location>
        <begin position="397"/>
        <end position="459"/>
    </location>
</feature>
<feature type="transmembrane region" description="Helical" evidence="2">
    <location>
        <begin position="21"/>
        <end position="47"/>
    </location>
</feature>
<dbReference type="Proteomes" id="UP000034711">
    <property type="component" value="Unassembled WGS sequence"/>
</dbReference>
<dbReference type="Pfam" id="PF03816">
    <property type="entry name" value="LytR_cpsA_psr"/>
    <property type="match status" value="1"/>
</dbReference>
<keyword evidence="2" id="KW-1133">Transmembrane helix</keyword>
<dbReference type="EMBL" id="LCRI01000008">
    <property type="protein sequence ID" value="KKW32991.1"/>
    <property type="molecule type" value="Genomic_DNA"/>
</dbReference>
<dbReference type="NCBIfam" id="TIGR00350">
    <property type="entry name" value="lytR_cpsA_psr"/>
    <property type="match status" value="1"/>
</dbReference>
<dbReference type="Gene3D" id="3.30.70.2390">
    <property type="match status" value="1"/>
</dbReference>
<evidence type="ECO:0000256" key="1">
    <source>
        <dbReference type="ARBA" id="ARBA00006068"/>
    </source>
</evidence>
<dbReference type="PANTHER" id="PTHR33392">
    <property type="entry name" value="POLYISOPRENYL-TEICHOIC ACID--PEPTIDOGLYCAN TEICHOIC ACID TRANSFERASE TAGU"/>
    <property type="match status" value="1"/>
</dbReference>
<proteinExistence type="inferred from homology"/>
<comment type="caution">
    <text evidence="5">The sequence shown here is derived from an EMBL/GenBank/DDBJ whole genome shotgun (WGS) entry which is preliminary data.</text>
</comment>
<protein>
    <submittedName>
        <fullName evidence="5">Cell envelope-related transcriptional attenuator</fullName>
    </submittedName>
</protein>
<evidence type="ECO:0000259" key="3">
    <source>
        <dbReference type="Pfam" id="PF03816"/>
    </source>
</evidence>
<dbReference type="Pfam" id="PF13399">
    <property type="entry name" value="LytR_C"/>
    <property type="match status" value="1"/>
</dbReference>
<dbReference type="PANTHER" id="PTHR33392:SF6">
    <property type="entry name" value="POLYISOPRENYL-TEICHOIC ACID--PEPTIDOGLYCAN TEICHOIC ACID TRANSFERASE TAGU"/>
    <property type="match status" value="1"/>
</dbReference>
<keyword evidence="2" id="KW-0812">Transmembrane</keyword>
<name>A0A0G1XPX4_9BACT</name>